<dbReference type="OrthoDB" id="8256403at2"/>
<evidence type="ECO:0000256" key="2">
    <source>
        <dbReference type="SAM" id="SignalP"/>
    </source>
</evidence>
<feature type="signal peptide" evidence="2">
    <location>
        <begin position="1"/>
        <end position="21"/>
    </location>
</feature>
<evidence type="ECO:0000313" key="3">
    <source>
        <dbReference type="EMBL" id="OSJ12502.1"/>
    </source>
</evidence>
<evidence type="ECO:0000313" key="4">
    <source>
        <dbReference type="Proteomes" id="UP000193553"/>
    </source>
</evidence>
<feature type="compositionally biased region" description="Polar residues" evidence="1">
    <location>
        <begin position="65"/>
        <end position="84"/>
    </location>
</feature>
<dbReference type="Proteomes" id="UP000193553">
    <property type="component" value="Unassembled WGS sequence"/>
</dbReference>
<keyword evidence="2" id="KW-0732">Signal</keyword>
<organism evidence="3 4">
    <name type="scientific">Bradyrhizobium canariense</name>
    <dbReference type="NCBI Taxonomy" id="255045"/>
    <lineage>
        <taxon>Bacteria</taxon>
        <taxon>Pseudomonadati</taxon>
        <taxon>Pseudomonadota</taxon>
        <taxon>Alphaproteobacteria</taxon>
        <taxon>Hyphomicrobiales</taxon>
        <taxon>Nitrobacteraceae</taxon>
        <taxon>Bradyrhizobium</taxon>
    </lineage>
</organism>
<feature type="region of interest" description="Disordered" evidence="1">
    <location>
        <begin position="18"/>
        <end position="98"/>
    </location>
</feature>
<evidence type="ECO:0008006" key="5">
    <source>
        <dbReference type="Google" id="ProtNLM"/>
    </source>
</evidence>
<feature type="chain" id="PRO_5011182986" description="Oxidoreductase" evidence="2">
    <location>
        <begin position="22"/>
        <end position="98"/>
    </location>
</feature>
<sequence length="98" mass="9201">MKKLVLAGLVAALAFPSSAFAQGGAGASRTGSSIDSSGTGGTTGAGASGLNTSSDNNGGGANAPAKSSTTRPGDNDTRQTQGGQQAMPGSGSTGANRK</sequence>
<reference evidence="3 4" key="1">
    <citation type="submission" date="2017-03" db="EMBL/GenBank/DDBJ databases">
        <title>Whole genome sequences of fourteen strains of Bradyrhizobium canariense and one strain of Bradyrhizobium japonicum isolated from Lupinus (Papilionoideae: Genisteae) species in Algeria.</title>
        <authorList>
            <person name="Crovadore J."/>
            <person name="Chekireb D."/>
            <person name="Brachmann A."/>
            <person name="Chablais R."/>
            <person name="Cochard B."/>
            <person name="Lefort F."/>
        </authorList>
    </citation>
    <scope>NUCLEOTIDE SEQUENCE [LARGE SCALE GENOMIC DNA]</scope>
    <source>
        <strain evidence="3 4">UBMA195</strain>
    </source>
</reference>
<proteinExistence type="predicted"/>
<feature type="compositionally biased region" description="Gly residues" evidence="1">
    <location>
        <begin position="38"/>
        <end position="47"/>
    </location>
</feature>
<protein>
    <recommendedName>
        <fullName evidence="5">Oxidoreductase</fullName>
    </recommendedName>
</protein>
<dbReference type="RefSeq" id="WP_026232997.1">
    <property type="nucleotide sequence ID" value="NZ_JAFBBN010000001.1"/>
</dbReference>
<name>A0A1X3EWE7_9BRAD</name>
<comment type="caution">
    <text evidence="3">The sequence shown here is derived from an EMBL/GenBank/DDBJ whole genome shotgun (WGS) entry which is preliminary data.</text>
</comment>
<accession>A0A1X3EWE7</accession>
<dbReference type="AlphaFoldDB" id="A0A1X3EWE7"/>
<gene>
    <name evidence="3" type="ORF">BSZ18_12845</name>
</gene>
<dbReference type="EMBL" id="NAFI01000166">
    <property type="protein sequence ID" value="OSJ12502.1"/>
    <property type="molecule type" value="Genomic_DNA"/>
</dbReference>
<evidence type="ECO:0000256" key="1">
    <source>
        <dbReference type="SAM" id="MobiDB-lite"/>
    </source>
</evidence>
<feature type="compositionally biased region" description="Low complexity" evidence="1">
    <location>
        <begin position="18"/>
        <end position="37"/>
    </location>
</feature>